<dbReference type="PANTHER" id="PTHR10584:SF166">
    <property type="entry name" value="RIBOKINASE"/>
    <property type="match status" value="1"/>
</dbReference>
<evidence type="ECO:0000259" key="3">
    <source>
        <dbReference type="Pfam" id="PF00294"/>
    </source>
</evidence>
<dbReference type="PROSITE" id="PS00583">
    <property type="entry name" value="PFKB_KINASES_1"/>
    <property type="match status" value="1"/>
</dbReference>
<sequence>MPAFHETVQNVTSAISSPVIAIGAIHYDTIAHASEPIRPETSTPSRLNAKPGGVATNIARALVRLGVGTRLVGAVGEDGAADMLSRQLSQEGLELHVKARKGFATGQYLALHNPAGDLAAACVDDRVLSQAPEDLFDGIVADLAANATDDTIWFLDANLTAAMLIRLTGRALPGRLVANAVSDAKAVRLRGVLGKLDCLMLNRGEAVTLTGLSRDTSSEDLAAALSQTGLKSFVLTSAASDVLVLESGKLHRFAPLQTDIVDVTGAGDALTAGTVAALARGYGLTQAVPFGLAAAALTLRSTGALAEELSWDALANF</sequence>
<dbReference type="InterPro" id="IPR011611">
    <property type="entry name" value="PfkB_dom"/>
</dbReference>
<evidence type="ECO:0000256" key="1">
    <source>
        <dbReference type="ARBA" id="ARBA00022679"/>
    </source>
</evidence>
<dbReference type="Proteomes" id="UP000188174">
    <property type="component" value="Chromosome"/>
</dbReference>
<proteinExistence type="predicted"/>
<keyword evidence="5" id="KW-1185">Reference proteome</keyword>
<evidence type="ECO:0000256" key="2">
    <source>
        <dbReference type="ARBA" id="ARBA00022777"/>
    </source>
</evidence>
<organism evidence="4 5">
    <name type="scientific">Roseibium algicola</name>
    <dbReference type="NCBI Taxonomy" id="2857014"/>
    <lineage>
        <taxon>Bacteria</taxon>
        <taxon>Pseudomonadati</taxon>
        <taxon>Pseudomonadota</taxon>
        <taxon>Alphaproteobacteria</taxon>
        <taxon>Hyphomicrobiales</taxon>
        <taxon>Stappiaceae</taxon>
        <taxon>Roseibium</taxon>
    </lineage>
</organism>
<evidence type="ECO:0000313" key="5">
    <source>
        <dbReference type="Proteomes" id="UP000188174"/>
    </source>
</evidence>
<accession>A0ABN4X4G2</accession>
<dbReference type="PANTHER" id="PTHR10584">
    <property type="entry name" value="SUGAR KINASE"/>
    <property type="match status" value="1"/>
</dbReference>
<protein>
    <submittedName>
        <fullName evidence="4">Carbohydrate kinase</fullName>
    </submittedName>
</protein>
<dbReference type="EMBL" id="CP019630">
    <property type="protein sequence ID" value="AQQ06042.1"/>
    <property type="molecule type" value="Genomic_DNA"/>
</dbReference>
<dbReference type="SUPFAM" id="SSF53613">
    <property type="entry name" value="Ribokinase-like"/>
    <property type="match status" value="1"/>
</dbReference>
<dbReference type="InterPro" id="IPR002173">
    <property type="entry name" value="Carboh/pur_kinase_PfkB_CS"/>
</dbReference>
<dbReference type="GO" id="GO:0016301">
    <property type="term" value="F:kinase activity"/>
    <property type="evidence" value="ECO:0007669"/>
    <property type="project" value="UniProtKB-KW"/>
</dbReference>
<feature type="domain" description="Carbohydrate kinase PfkB" evidence="3">
    <location>
        <begin position="19"/>
        <end position="305"/>
    </location>
</feature>
<gene>
    <name evidence="4" type="ORF">B0E33_22745</name>
</gene>
<reference evidence="4 5" key="1">
    <citation type="submission" date="2017-02" db="EMBL/GenBank/DDBJ databases">
        <authorList>
            <person name="Jeong S."/>
        </authorList>
    </citation>
    <scope>NUCLEOTIDE SEQUENCE [LARGE SCALE GENOMIC DNA]</scope>
    <source>
        <strain evidence="4 5">RMAR6-6</strain>
    </source>
</reference>
<keyword evidence="2 4" id="KW-0418">Kinase</keyword>
<dbReference type="Pfam" id="PF00294">
    <property type="entry name" value="PfkB"/>
    <property type="match status" value="1"/>
</dbReference>
<evidence type="ECO:0000313" key="4">
    <source>
        <dbReference type="EMBL" id="AQQ06042.1"/>
    </source>
</evidence>
<dbReference type="InterPro" id="IPR029056">
    <property type="entry name" value="Ribokinase-like"/>
</dbReference>
<dbReference type="Gene3D" id="3.40.1190.20">
    <property type="match status" value="1"/>
</dbReference>
<keyword evidence="1" id="KW-0808">Transferase</keyword>
<name>A0ABN4X4G2_9HYPH</name>